<keyword evidence="2" id="KW-1185">Reference proteome</keyword>
<gene>
    <name evidence="1" type="ORF">Zmor_020041</name>
</gene>
<accession>A0AA38I669</accession>
<dbReference type="EMBL" id="JALNTZ010000006">
    <property type="protein sequence ID" value="KAJ3648222.1"/>
    <property type="molecule type" value="Genomic_DNA"/>
</dbReference>
<dbReference type="AlphaFoldDB" id="A0AA38I669"/>
<comment type="caution">
    <text evidence="1">The sequence shown here is derived from an EMBL/GenBank/DDBJ whole genome shotgun (WGS) entry which is preliminary data.</text>
</comment>
<protein>
    <submittedName>
        <fullName evidence="1">Uncharacterized protein</fullName>
    </submittedName>
</protein>
<organism evidence="1 2">
    <name type="scientific">Zophobas morio</name>
    <dbReference type="NCBI Taxonomy" id="2755281"/>
    <lineage>
        <taxon>Eukaryota</taxon>
        <taxon>Metazoa</taxon>
        <taxon>Ecdysozoa</taxon>
        <taxon>Arthropoda</taxon>
        <taxon>Hexapoda</taxon>
        <taxon>Insecta</taxon>
        <taxon>Pterygota</taxon>
        <taxon>Neoptera</taxon>
        <taxon>Endopterygota</taxon>
        <taxon>Coleoptera</taxon>
        <taxon>Polyphaga</taxon>
        <taxon>Cucujiformia</taxon>
        <taxon>Tenebrionidae</taxon>
        <taxon>Zophobas</taxon>
    </lineage>
</organism>
<name>A0AA38I669_9CUCU</name>
<proteinExistence type="predicted"/>
<reference evidence="1" key="1">
    <citation type="journal article" date="2023" name="G3 (Bethesda)">
        <title>Whole genome assemblies of Zophobas morio and Tenebrio molitor.</title>
        <authorList>
            <person name="Kaur S."/>
            <person name="Stinson S.A."/>
            <person name="diCenzo G.C."/>
        </authorList>
    </citation>
    <scope>NUCLEOTIDE SEQUENCE</scope>
    <source>
        <strain evidence="1">QUZm001</strain>
    </source>
</reference>
<sequence length="91" mass="10271">MQMLSSLAPKITYGFIILMNLFDLMCAIYPTNATAIPLIIVNAVVKLQHLGQRVFRKDDNASESSFHNDALCAFISCMREMFRQWIPSGSN</sequence>
<evidence type="ECO:0000313" key="2">
    <source>
        <dbReference type="Proteomes" id="UP001168821"/>
    </source>
</evidence>
<dbReference type="Proteomes" id="UP001168821">
    <property type="component" value="Unassembled WGS sequence"/>
</dbReference>
<evidence type="ECO:0000313" key="1">
    <source>
        <dbReference type="EMBL" id="KAJ3648222.1"/>
    </source>
</evidence>